<dbReference type="InterPro" id="IPR000859">
    <property type="entry name" value="CUB_dom"/>
</dbReference>
<evidence type="ECO:0000313" key="10">
    <source>
        <dbReference type="EMBL" id="KAK1164423.1"/>
    </source>
</evidence>
<name>A0AAD8D766_ACIOX</name>
<accession>A0AAD8D766</accession>
<dbReference type="Gene3D" id="2.60.40.4100">
    <property type="entry name" value="Zona pellucida, ZP-C domain"/>
    <property type="match status" value="1"/>
</dbReference>
<keyword evidence="1 6" id="KW-0732">Signal</keyword>
<dbReference type="SMART" id="SM00241">
    <property type="entry name" value="ZP"/>
    <property type="match status" value="1"/>
</dbReference>
<dbReference type="FunFam" id="2.60.120.290:FF:000013">
    <property type="entry name" value="Membrane frizzled-related protein"/>
    <property type="match status" value="1"/>
</dbReference>
<evidence type="ECO:0000313" key="11">
    <source>
        <dbReference type="Proteomes" id="UP001230051"/>
    </source>
</evidence>
<evidence type="ECO:0000256" key="1">
    <source>
        <dbReference type="ARBA" id="ARBA00022729"/>
    </source>
</evidence>
<protein>
    <submittedName>
        <fullName evidence="10">Deleted in malignant brain tumors 1 protein-like</fullName>
    </submittedName>
</protein>
<dbReference type="InterPro" id="IPR001212">
    <property type="entry name" value="Somatomedin_B_dom"/>
</dbReference>
<feature type="domain" description="ZP" evidence="9">
    <location>
        <begin position="283"/>
        <end position="527"/>
    </location>
</feature>
<evidence type="ECO:0000256" key="6">
    <source>
        <dbReference type="SAM" id="SignalP"/>
    </source>
</evidence>
<dbReference type="Gene3D" id="4.10.410.20">
    <property type="match status" value="1"/>
</dbReference>
<dbReference type="Proteomes" id="UP001230051">
    <property type="component" value="Unassembled WGS sequence"/>
</dbReference>
<dbReference type="PANTHER" id="PTHR14002">
    <property type="entry name" value="ENDOGLIN/TGF-BETA RECEPTOR TYPE III"/>
    <property type="match status" value="1"/>
</dbReference>
<dbReference type="Pfam" id="PF00100">
    <property type="entry name" value="Zona_pellucida"/>
    <property type="match status" value="1"/>
</dbReference>
<feature type="chain" id="PRO_5042205134" evidence="6">
    <location>
        <begin position="25"/>
        <end position="570"/>
    </location>
</feature>
<evidence type="ECO:0000256" key="3">
    <source>
        <dbReference type="ARBA" id="ARBA00023180"/>
    </source>
</evidence>
<dbReference type="PROSITE" id="PS00524">
    <property type="entry name" value="SMB_1"/>
    <property type="match status" value="2"/>
</dbReference>
<dbReference type="PROSITE" id="PS51034">
    <property type="entry name" value="ZP_2"/>
    <property type="match status" value="1"/>
</dbReference>
<sequence length="570" mass="63752">MKTAVQLIVYALIAFDSAFPGSSAQQTSSNTAVHSLKWYTTTRYPKITTSEVTRGTCRGRCTGSAGSCYCDTSCVRNNDCCTDFCDYCPYVNTSYCQPSSTPTPRPPESCYGRCHGYAGNCSCSSNCAYYGNCCDDFCDYCSYVNNGYCYLTPFPTTPPATGSCGGHLEGPYGSFSSPNYPYNYPNRAYCTWHITVERNDKIYLTFLQIQMEACGNCNCDSISIYDGPSTNYRRIGFICRNNVTAFESSSNTMTVVFRTDGSVTATGFYAHYNTVHENRANIHCSSDYMEVALQRSYIESLGYNASELYLNDPNCRPQTTGSQVLFRIPLNRCGTLREVNNGSIAYYNNVRAYSSGGVITQQTNLQLRVGCKMEQNTMVQIMYVAKEEVTANETSWGQYSVSMAFYTSDSFWRPVHEWPYYVDLNRDLFVEVHLNSSDSDLVVFVDTCVASPSSHDFVSKTYDLIRNGCVRDGTYSSYYSNATNTARFKFSAFKFLRSHPSVYLQCKIAVCRAYDYSARCYRGCLPRSKRDLSLPEKKTEVVVGPIQLRQEGAPGDQMKAGEKAPAKVPT</sequence>
<evidence type="ECO:0000256" key="4">
    <source>
        <dbReference type="PROSITE-ProRule" id="PRU00059"/>
    </source>
</evidence>
<organism evidence="10 11">
    <name type="scientific">Acipenser oxyrinchus oxyrinchus</name>
    <dbReference type="NCBI Taxonomy" id="40147"/>
    <lineage>
        <taxon>Eukaryota</taxon>
        <taxon>Metazoa</taxon>
        <taxon>Chordata</taxon>
        <taxon>Craniata</taxon>
        <taxon>Vertebrata</taxon>
        <taxon>Euteleostomi</taxon>
        <taxon>Actinopterygii</taxon>
        <taxon>Chondrostei</taxon>
        <taxon>Acipenseriformes</taxon>
        <taxon>Acipenseridae</taxon>
        <taxon>Acipenser</taxon>
    </lineage>
</organism>
<dbReference type="SUPFAM" id="SSF49854">
    <property type="entry name" value="Spermadhesin, CUB domain"/>
    <property type="match status" value="1"/>
</dbReference>
<feature type="domain" description="CUB" evidence="7">
    <location>
        <begin position="164"/>
        <end position="275"/>
    </location>
</feature>
<dbReference type="Gene3D" id="2.60.40.3210">
    <property type="entry name" value="Zona pellucida, ZP-N domain"/>
    <property type="match status" value="1"/>
</dbReference>
<keyword evidence="11" id="KW-1185">Reference proteome</keyword>
<dbReference type="SMART" id="SM00201">
    <property type="entry name" value="SO"/>
    <property type="match status" value="2"/>
</dbReference>
<dbReference type="InterPro" id="IPR001507">
    <property type="entry name" value="ZP_dom"/>
</dbReference>
<feature type="domain" description="SMB" evidence="8">
    <location>
        <begin position="106"/>
        <end position="145"/>
    </location>
</feature>
<evidence type="ECO:0000256" key="2">
    <source>
        <dbReference type="ARBA" id="ARBA00023157"/>
    </source>
</evidence>
<evidence type="ECO:0000259" key="7">
    <source>
        <dbReference type="PROSITE" id="PS01180"/>
    </source>
</evidence>
<dbReference type="Gene3D" id="2.60.120.290">
    <property type="entry name" value="Spermadhesin, CUB domain"/>
    <property type="match status" value="1"/>
</dbReference>
<dbReference type="InterPro" id="IPR035914">
    <property type="entry name" value="Sperma_CUB_dom_sf"/>
</dbReference>
<reference evidence="10" key="1">
    <citation type="submission" date="2022-02" db="EMBL/GenBank/DDBJ databases">
        <title>Atlantic sturgeon de novo genome assembly.</title>
        <authorList>
            <person name="Stock M."/>
            <person name="Klopp C."/>
            <person name="Guiguen Y."/>
            <person name="Cabau C."/>
            <person name="Parinello H."/>
            <person name="Santidrian Yebra-Pimentel E."/>
            <person name="Kuhl H."/>
            <person name="Dirks R.P."/>
            <person name="Guessner J."/>
            <person name="Wuertz S."/>
            <person name="Du K."/>
            <person name="Schartl M."/>
        </authorList>
    </citation>
    <scope>NUCLEOTIDE SEQUENCE</scope>
    <source>
        <strain evidence="10">STURGEONOMICS-FGT-2020</strain>
        <tissue evidence="10">Whole blood</tissue>
    </source>
</reference>
<dbReference type="PANTHER" id="PTHR14002:SF38">
    <property type="entry name" value="CUB AND ZONA PELLUCIDA-LIKE DOMAIN-CONTAINING PROTEIN 1"/>
    <property type="match status" value="1"/>
</dbReference>
<feature type="signal peptide" evidence="6">
    <location>
        <begin position="1"/>
        <end position="24"/>
    </location>
</feature>
<dbReference type="CDD" id="cd00041">
    <property type="entry name" value="CUB"/>
    <property type="match status" value="1"/>
</dbReference>
<feature type="domain" description="SMB" evidence="8">
    <location>
        <begin position="53"/>
        <end position="94"/>
    </location>
</feature>
<dbReference type="InterPro" id="IPR048290">
    <property type="entry name" value="ZP_chr"/>
</dbReference>
<proteinExistence type="predicted"/>
<evidence type="ECO:0000259" key="9">
    <source>
        <dbReference type="PROSITE" id="PS51034"/>
    </source>
</evidence>
<dbReference type="SMART" id="SM00042">
    <property type="entry name" value="CUB"/>
    <property type="match status" value="1"/>
</dbReference>
<dbReference type="PROSITE" id="PS01180">
    <property type="entry name" value="CUB"/>
    <property type="match status" value="1"/>
</dbReference>
<dbReference type="PRINTS" id="PR00023">
    <property type="entry name" value="ZPELLUCIDA"/>
</dbReference>
<evidence type="ECO:0000256" key="5">
    <source>
        <dbReference type="SAM" id="MobiDB-lite"/>
    </source>
</evidence>
<dbReference type="Pfam" id="PF00431">
    <property type="entry name" value="CUB"/>
    <property type="match status" value="1"/>
</dbReference>
<dbReference type="EMBL" id="JAGXEW010000013">
    <property type="protein sequence ID" value="KAK1164423.1"/>
    <property type="molecule type" value="Genomic_DNA"/>
</dbReference>
<gene>
    <name evidence="10" type="primary">Dmbt1</name>
    <name evidence="10" type="ORF">AOXY_G14722</name>
</gene>
<feature type="region of interest" description="Disordered" evidence="5">
    <location>
        <begin position="549"/>
        <end position="570"/>
    </location>
</feature>
<dbReference type="PROSITE" id="PS50958">
    <property type="entry name" value="SMB_2"/>
    <property type="match status" value="2"/>
</dbReference>
<dbReference type="AlphaFoldDB" id="A0AAD8D766"/>
<dbReference type="FunFam" id="2.60.40.4100:FF:000005">
    <property type="entry name" value="Deleted in malignant brain tumors 1"/>
    <property type="match status" value="1"/>
</dbReference>
<feature type="compositionally biased region" description="Basic and acidic residues" evidence="5">
    <location>
        <begin position="559"/>
        <end position="570"/>
    </location>
</feature>
<keyword evidence="2" id="KW-1015">Disulfide bond</keyword>
<keyword evidence="3" id="KW-0325">Glycoprotein</keyword>
<evidence type="ECO:0000259" key="8">
    <source>
        <dbReference type="PROSITE" id="PS50958"/>
    </source>
</evidence>
<comment type="caution">
    <text evidence="4">Lacks conserved residue(s) required for the propagation of feature annotation.</text>
</comment>
<dbReference type="InterPro" id="IPR055355">
    <property type="entry name" value="ZP-C"/>
</dbReference>
<comment type="caution">
    <text evidence="10">The sequence shown here is derived from an EMBL/GenBank/DDBJ whole genome shotgun (WGS) entry which is preliminary data.</text>
</comment>
<dbReference type="InterPro" id="IPR042235">
    <property type="entry name" value="ZP-C_dom"/>
</dbReference>